<name>A0A8H4R0Q9_9AGAR</name>
<keyword evidence="11" id="KW-0961">Cell wall biogenesis/degradation</keyword>
<protein>
    <recommendedName>
        <fullName evidence="14">glucan 1,3-beta-glucosidase</fullName>
        <ecNumber evidence="14">3.2.1.58</ecNumber>
    </recommendedName>
    <alternativeName>
        <fullName evidence="15">Exo-1,3-beta-glucanase D</fullName>
    </alternativeName>
</protein>
<evidence type="ECO:0000256" key="7">
    <source>
        <dbReference type="ARBA" id="ARBA00022989"/>
    </source>
</evidence>
<keyword evidence="5" id="KW-0378">Hydrolase</keyword>
<keyword evidence="20" id="KW-1185">Reference proteome</keyword>
<evidence type="ECO:0000256" key="3">
    <source>
        <dbReference type="ARBA" id="ARBA00022475"/>
    </source>
</evidence>
<dbReference type="SUPFAM" id="SSF51445">
    <property type="entry name" value="(Trans)glycosidases"/>
    <property type="match status" value="1"/>
</dbReference>
<dbReference type="GO" id="GO:0009251">
    <property type="term" value="P:glucan catabolic process"/>
    <property type="evidence" value="ECO:0007669"/>
    <property type="project" value="TreeGrafter"/>
</dbReference>
<dbReference type="PANTHER" id="PTHR31297">
    <property type="entry name" value="GLUCAN ENDO-1,6-BETA-GLUCOSIDASE B"/>
    <property type="match status" value="1"/>
</dbReference>
<feature type="region of interest" description="Disordered" evidence="16">
    <location>
        <begin position="1"/>
        <end position="53"/>
    </location>
</feature>
<reference evidence="19 20" key="1">
    <citation type="submission" date="2019-12" db="EMBL/GenBank/DDBJ databases">
        <authorList>
            <person name="Floudas D."/>
            <person name="Bentzer J."/>
            <person name="Ahren D."/>
            <person name="Johansson T."/>
            <person name="Persson P."/>
            <person name="Tunlid A."/>
        </authorList>
    </citation>
    <scope>NUCLEOTIDE SEQUENCE [LARGE SCALE GENOMIC DNA]</scope>
    <source>
        <strain evidence="19 20">CBS 102.39</strain>
    </source>
</reference>
<evidence type="ECO:0000256" key="16">
    <source>
        <dbReference type="SAM" id="MobiDB-lite"/>
    </source>
</evidence>
<dbReference type="EC" id="3.2.1.58" evidence="14"/>
<evidence type="ECO:0000256" key="2">
    <source>
        <dbReference type="ARBA" id="ARBA00005641"/>
    </source>
</evidence>
<feature type="compositionally biased region" description="Low complexity" evidence="16">
    <location>
        <begin position="140"/>
        <end position="169"/>
    </location>
</feature>
<keyword evidence="8 17" id="KW-0472">Membrane</keyword>
<feature type="transmembrane region" description="Helical" evidence="17">
    <location>
        <begin position="102"/>
        <end position="127"/>
    </location>
</feature>
<evidence type="ECO:0000256" key="14">
    <source>
        <dbReference type="ARBA" id="ARBA00038929"/>
    </source>
</evidence>
<sequence length="771" mass="82971">MASDPQYAPVPTHEAFPAAHIPLPPSTPSLIEPRPPFHALNYDDSPRDSTYAPSSIAGSAAPLGVHRESTYLNGRQEQEVNEKTVFGQSYDTPSPRKKRSGLCIALIALIALVVVALAVVLPVYFVVIKPKNSHNLNAASSHGNGHGTNSSTGGGTDTNATTPATNLNGFVTGGDGSTIKSSDGTSFVYSNSFGGICEWSLHFSILQHDFAQWWSDPNDPFNNNAYPNSWTPPLNQSWDFGKDRIYGVNLGGWFVLEPFISPALFQKYPGAVDEFTLSTLMAADTANGGLSQLEDHYKTFITEQDIAQIAGAGLNWVRIPIPFWAIETWAGEPYLAKTSWKYILQAFEWCRKYGLRVKLDLHTIPGSQNGLNHSGRLGTVNFLSGVMGMANAQRGLNYMRILTEFISQPEYKDLIPIFGIMNEALVSHIGREVIRGFYIEAYDMIRGITGIGEGKGPMISIHDGFQGIPAWGGFLNGSDRVALDSHPYFAFDGSSATAPIDTGVGAGAGGTWPADACKRWGSAMNTSREAFGVTFAGEWSNGFNDCGLFLKGIPGSHTYGGNCDDWQDSTNWTPGTKAGLLAFATAQMDTFRDWFFWTWKIGESNAGIVQSPLWSYQLGLQNGWMPTDPRTSLGFCADTGPDFSGSFEPWMTGAAASATIDPAQRTSYPYPPASLTGAATAPTDLPVYSYGASIITMPMPSFTNAAGKNVPVKGNGWFNQNDNVPGPTPIAGCSYPDEYNANDIAVPSGCTSGTTADVFPSITPPPSRRSS</sequence>
<evidence type="ECO:0000256" key="12">
    <source>
        <dbReference type="ARBA" id="ARBA00036824"/>
    </source>
</evidence>
<feature type="region of interest" description="Disordered" evidence="16">
    <location>
        <begin position="138"/>
        <end position="169"/>
    </location>
</feature>
<dbReference type="AlphaFoldDB" id="A0A8H4R0Q9"/>
<evidence type="ECO:0000256" key="6">
    <source>
        <dbReference type="ARBA" id="ARBA00022968"/>
    </source>
</evidence>
<dbReference type="InterPro" id="IPR017853">
    <property type="entry name" value="GH"/>
</dbReference>
<evidence type="ECO:0000256" key="13">
    <source>
        <dbReference type="ARBA" id="ARBA00037126"/>
    </source>
</evidence>
<evidence type="ECO:0000256" key="5">
    <source>
        <dbReference type="ARBA" id="ARBA00022801"/>
    </source>
</evidence>
<dbReference type="InterPro" id="IPR050386">
    <property type="entry name" value="Glycosyl_hydrolase_5"/>
</dbReference>
<dbReference type="GO" id="GO:0071555">
    <property type="term" value="P:cell wall organization"/>
    <property type="evidence" value="ECO:0007669"/>
    <property type="project" value="UniProtKB-KW"/>
</dbReference>
<evidence type="ECO:0000259" key="18">
    <source>
        <dbReference type="Pfam" id="PF00150"/>
    </source>
</evidence>
<dbReference type="EMBL" id="JAACJL010000015">
    <property type="protein sequence ID" value="KAF4620268.1"/>
    <property type="molecule type" value="Genomic_DNA"/>
</dbReference>
<keyword evidence="10" id="KW-0326">Glycosidase</keyword>
<dbReference type="GO" id="GO:0009986">
    <property type="term" value="C:cell surface"/>
    <property type="evidence" value="ECO:0007669"/>
    <property type="project" value="TreeGrafter"/>
</dbReference>
<keyword evidence="9" id="KW-0325">Glycoprotein</keyword>
<keyword evidence="4 17" id="KW-0812">Transmembrane</keyword>
<feature type="domain" description="Glycoside hydrolase family 5" evidence="18">
    <location>
        <begin position="289"/>
        <end position="449"/>
    </location>
</feature>
<gene>
    <name evidence="19" type="ORF">D9613_001066</name>
</gene>
<dbReference type="Proteomes" id="UP000521872">
    <property type="component" value="Unassembled WGS sequence"/>
</dbReference>
<evidence type="ECO:0000313" key="19">
    <source>
        <dbReference type="EMBL" id="KAF4620268.1"/>
    </source>
</evidence>
<evidence type="ECO:0000313" key="20">
    <source>
        <dbReference type="Proteomes" id="UP000521872"/>
    </source>
</evidence>
<comment type="catalytic activity">
    <reaction evidence="12">
        <text>Successive hydrolysis of beta-D-glucose units from the non-reducing ends of (1-&gt;3)-beta-D-glucans, releasing alpha-glucose.</text>
        <dbReference type="EC" id="3.2.1.58"/>
    </reaction>
</comment>
<keyword evidence="3" id="KW-1003">Cell membrane</keyword>
<accession>A0A8H4R0Q9</accession>
<evidence type="ECO:0000256" key="4">
    <source>
        <dbReference type="ARBA" id="ARBA00022692"/>
    </source>
</evidence>
<evidence type="ECO:0000256" key="11">
    <source>
        <dbReference type="ARBA" id="ARBA00023316"/>
    </source>
</evidence>
<evidence type="ECO:0000256" key="8">
    <source>
        <dbReference type="ARBA" id="ARBA00023136"/>
    </source>
</evidence>
<keyword evidence="7 17" id="KW-1133">Transmembrane helix</keyword>
<comment type="function">
    <text evidence="13">Glucosidase involved in the degradation of cellulosic biomass. Active on lichenan.</text>
</comment>
<comment type="similarity">
    <text evidence="2">Belongs to the glycosyl hydrolase 5 (cellulase A) family.</text>
</comment>
<organism evidence="19 20">
    <name type="scientific">Agrocybe pediades</name>
    <dbReference type="NCBI Taxonomy" id="84607"/>
    <lineage>
        <taxon>Eukaryota</taxon>
        <taxon>Fungi</taxon>
        <taxon>Dikarya</taxon>
        <taxon>Basidiomycota</taxon>
        <taxon>Agaricomycotina</taxon>
        <taxon>Agaricomycetes</taxon>
        <taxon>Agaricomycetidae</taxon>
        <taxon>Agaricales</taxon>
        <taxon>Agaricineae</taxon>
        <taxon>Strophariaceae</taxon>
        <taxon>Agrocybe</taxon>
    </lineage>
</organism>
<evidence type="ECO:0000256" key="17">
    <source>
        <dbReference type="SAM" id="Phobius"/>
    </source>
</evidence>
<evidence type="ECO:0000256" key="10">
    <source>
        <dbReference type="ARBA" id="ARBA00023295"/>
    </source>
</evidence>
<evidence type="ECO:0000256" key="15">
    <source>
        <dbReference type="ARBA" id="ARBA00041260"/>
    </source>
</evidence>
<dbReference type="Gene3D" id="3.20.20.80">
    <property type="entry name" value="Glycosidases"/>
    <property type="match status" value="1"/>
</dbReference>
<dbReference type="InterPro" id="IPR001547">
    <property type="entry name" value="Glyco_hydro_5"/>
</dbReference>
<dbReference type="GO" id="GO:0005576">
    <property type="term" value="C:extracellular region"/>
    <property type="evidence" value="ECO:0007669"/>
    <property type="project" value="TreeGrafter"/>
</dbReference>
<proteinExistence type="inferred from homology"/>
<keyword evidence="6" id="KW-0735">Signal-anchor</keyword>
<comment type="caution">
    <text evidence="19">The sequence shown here is derived from an EMBL/GenBank/DDBJ whole genome shotgun (WGS) entry which is preliminary data.</text>
</comment>
<evidence type="ECO:0000256" key="9">
    <source>
        <dbReference type="ARBA" id="ARBA00023180"/>
    </source>
</evidence>
<dbReference type="Pfam" id="PF00150">
    <property type="entry name" value="Cellulase"/>
    <property type="match status" value="1"/>
</dbReference>
<comment type="subcellular location">
    <subcellularLocation>
        <location evidence="1">Cell membrane</location>
        <topology evidence="1">Single-pass type II membrane protein</topology>
    </subcellularLocation>
</comment>
<dbReference type="GO" id="GO:0004338">
    <property type="term" value="F:glucan exo-1,3-beta-glucosidase activity"/>
    <property type="evidence" value="ECO:0007669"/>
    <property type="project" value="UniProtKB-EC"/>
</dbReference>
<dbReference type="PANTHER" id="PTHR31297:SF34">
    <property type="entry name" value="GLUCAN 1,3-BETA-GLUCOSIDASE 2"/>
    <property type="match status" value="1"/>
</dbReference>
<dbReference type="GO" id="GO:0005886">
    <property type="term" value="C:plasma membrane"/>
    <property type="evidence" value="ECO:0007669"/>
    <property type="project" value="UniProtKB-SubCell"/>
</dbReference>
<evidence type="ECO:0000256" key="1">
    <source>
        <dbReference type="ARBA" id="ARBA00004401"/>
    </source>
</evidence>